<accession>A0A6J5DI07</accession>
<sequence>MRENEYLELDGVALAERLRAGEASSGELMACAIQLARRINPAINAICHPAYESSQQLADEWRGRGPFQGIPFLLKDSGLAATKFESSIGSALFADSRYSEDATLVARFQAAGLIAFARTTVPEMCMAPTTEARHNGNATRNPYDSTRSAGGSSGGAAASVAAGIVPVAHGSDGGGSIRIPASCCGVFGLKPSRGRVPMGPSRGEGWGGLATDGVISRTVRDTATALDAVSHSEPGAPYAAPPVKGRLIDHVGKPFERPLRICVWKEPPDGIALAQECATAVDVTVQLLRDAGHFVEYGSASSELDYEGFIADHTRVLAASLVQSVDDRLKVLGRALRADDLEPAMHDAYELGKTITAQQYATAIRRFHMIGRVLDAPFERFDIVLTPTLAQLPATLGALVMEGSFAGFRRRVSRYSTYLAIVNASGQPAASVPTYWTEDGIPVGTQLIARYGREDLIVQLASQLESTGNWQPLRRRPSVGQ</sequence>
<dbReference type="PANTHER" id="PTHR11895:SF7">
    <property type="entry name" value="GLUTAMYL-TRNA(GLN) AMIDOTRANSFERASE SUBUNIT A, MITOCHONDRIAL"/>
    <property type="match status" value="1"/>
</dbReference>
<gene>
    <name evidence="4" type="ORF">BPA30113_02914</name>
</gene>
<dbReference type="Gene3D" id="3.90.1300.10">
    <property type="entry name" value="Amidase signature (AS) domain"/>
    <property type="match status" value="1"/>
</dbReference>
<dbReference type="PROSITE" id="PS00571">
    <property type="entry name" value="AMIDASES"/>
    <property type="match status" value="1"/>
</dbReference>
<evidence type="ECO:0000256" key="2">
    <source>
        <dbReference type="SAM" id="MobiDB-lite"/>
    </source>
</evidence>
<dbReference type="Pfam" id="PF01425">
    <property type="entry name" value="Amidase"/>
    <property type="match status" value="1"/>
</dbReference>
<feature type="domain" description="Amidase" evidence="3">
    <location>
        <begin position="33"/>
        <end position="457"/>
    </location>
</feature>
<evidence type="ECO:0000313" key="4">
    <source>
        <dbReference type="EMBL" id="VWB65293.1"/>
    </source>
</evidence>
<reference evidence="4 5" key="1">
    <citation type="submission" date="2019-09" db="EMBL/GenBank/DDBJ databases">
        <authorList>
            <person name="Depoorter E."/>
        </authorList>
    </citation>
    <scope>NUCLEOTIDE SEQUENCE [LARGE SCALE GENOMIC DNA]</scope>
    <source>
        <strain evidence="4">LMG 30113</strain>
    </source>
</reference>
<evidence type="ECO:0000313" key="5">
    <source>
        <dbReference type="Proteomes" id="UP000494330"/>
    </source>
</evidence>
<organism evidence="4 5">
    <name type="scientific">Burkholderia paludis</name>
    <dbReference type="NCBI Taxonomy" id="1506587"/>
    <lineage>
        <taxon>Bacteria</taxon>
        <taxon>Pseudomonadati</taxon>
        <taxon>Pseudomonadota</taxon>
        <taxon>Betaproteobacteria</taxon>
        <taxon>Burkholderiales</taxon>
        <taxon>Burkholderiaceae</taxon>
        <taxon>Burkholderia</taxon>
        <taxon>Burkholderia cepacia complex</taxon>
    </lineage>
</organism>
<evidence type="ECO:0000259" key="3">
    <source>
        <dbReference type="Pfam" id="PF01425"/>
    </source>
</evidence>
<dbReference type="PANTHER" id="PTHR11895">
    <property type="entry name" value="TRANSAMIDASE"/>
    <property type="match status" value="1"/>
</dbReference>
<dbReference type="EMBL" id="CABVQD010000008">
    <property type="protein sequence ID" value="VWB65293.1"/>
    <property type="molecule type" value="Genomic_DNA"/>
</dbReference>
<dbReference type="RefSeq" id="WP_034198820.1">
    <property type="nucleotide sequence ID" value="NZ_CABVQD010000008.1"/>
</dbReference>
<name>A0A6J5DI07_9BURK</name>
<comment type="similarity">
    <text evidence="1">Belongs to the amidase family.</text>
</comment>
<dbReference type="SUPFAM" id="SSF75304">
    <property type="entry name" value="Amidase signature (AS) enzymes"/>
    <property type="match status" value="1"/>
</dbReference>
<dbReference type="InterPro" id="IPR036928">
    <property type="entry name" value="AS_sf"/>
</dbReference>
<protein>
    <submittedName>
        <fullName evidence="4">Amidase</fullName>
    </submittedName>
</protein>
<feature type="compositionally biased region" description="Polar residues" evidence="2">
    <location>
        <begin position="136"/>
        <end position="147"/>
    </location>
</feature>
<dbReference type="AlphaFoldDB" id="A0A6J5DI07"/>
<evidence type="ECO:0000256" key="1">
    <source>
        <dbReference type="ARBA" id="ARBA00009199"/>
    </source>
</evidence>
<proteinExistence type="inferred from homology"/>
<dbReference type="InterPro" id="IPR023631">
    <property type="entry name" value="Amidase_dom"/>
</dbReference>
<feature type="region of interest" description="Disordered" evidence="2">
    <location>
        <begin position="132"/>
        <end position="152"/>
    </location>
</feature>
<dbReference type="InterPro" id="IPR020556">
    <property type="entry name" value="Amidase_CS"/>
</dbReference>
<keyword evidence="5" id="KW-1185">Reference proteome</keyword>
<dbReference type="Proteomes" id="UP000494330">
    <property type="component" value="Unassembled WGS sequence"/>
</dbReference>
<dbReference type="InterPro" id="IPR000120">
    <property type="entry name" value="Amidase"/>
</dbReference>
<dbReference type="GO" id="GO:0003824">
    <property type="term" value="F:catalytic activity"/>
    <property type="evidence" value="ECO:0007669"/>
    <property type="project" value="InterPro"/>
</dbReference>